<evidence type="ECO:0000256" key="3">
    <source>
        <dbReference type="ARBA" id="ARBA00022692"/>
    </source>
</evidence>
<dbReference type="GO" id="GO:0005886">
    <property type="term" value="C:plasma membrane"/>
    <property type="evidence" value="ECO:0007669"/>
    <property type="project" value="TreeGrafter"/>
</dbReference>
<comment type="caution">
    <text evidence="8">The sequence shown here is derived from an EMBL/GenBank/DDBJ whole genome shotgun (WGS) entry which is preliminary data.</text>
</comment>
<feature type="transmembrane region" description="Helical" evidence="6">
    <location>
        <begin position="5"/>
        <end position="26"/>
    </location>
</feature>
<dbReference type="AlphaFoldDB" id="A0A3B0BNZ3"/>
<sequence length="145" mass="15734">MDKSFLRFLLVGVFNTIVGLGVIALLLHVAGIGYWASTFIGNAIGALVSYVLNKTFTFRSKAKVAGSLWKFLLVTLACYGLSYGLGLGLGQWLAALFPRFPDNRIHDAATLIGTGLYTVTNYLGHKYFSFRAAPPVRRQAGESSP</sequence>
<accession>A0A3B0BNZ3</accession>
<feature type="transmembrane region" description="Helical" evidence="6">
    <location>
        <begin position="72"/>
        <end position="94"/>
    </location>
</feature>
<dbReference type="OrthoDB" id="9812049at2"/>
<dbReference type="PANTHER" id="PTHR38459">
    <property type="entry name" value="PROPHAGE BACTOPRENOL-LINKED GLUCOSE TRANSLOCASE HOMOLOG"/>
    <property type="match status" value="1"/>
</dbReference>
<feature type="domain" description="GtrA/DPMS transmembrane" evidence="7">
    <location>
        <begin position="7"/>
        <end position="130"/>
    </location>
</feature>
<keyword evidence="3 6" id="KW-0812">Transmembrane</keyword>
<protein>
    <submittedName>
        <fullName evidence="8">GtrA family protein</fullName>
    </submittedName>
</protein>
<evidence type="ECO:0000256" key="5">
    <source>
        <dbReference type="ARBA" id="ARBA00023136"/>
    </source>
</evidence>
<keyword evidence="5 6" id="KW-0472">Membrane</keyword>
<reference evidence="8 9" key="1">
    <citation type="journal article" date="2007" name="Int. J. Syst. Evol. Microbiol.">
        <title>Paenibacillus ginsengarvi sp. nov., isolated from soil from ginseng cultivation.</title>
        <authorList>
            <person name="Yoon M.H."/>
            <person name="Ten L.N."/>
            <person name="Im W.T."/>
        </authorList>
    </citation>
    <scope>NUCLEOTIDE SEQUENCE [LARGE SCALE GENOMIC DNA]</scope>
    <source>
        <strain evidence="8 9">KCTC 13059</strain>
    </source>
</reference>
<evidence type="ECO:0000256" key="4">
    <source>
        <dbReference type="ARBA" id="ARBA00022989"/>
    </source>
</evidence>
<dbReference type="Pfam" id="PF04138">
    <property type="entry name" value="GtrA_DPMS_TM"/>
    <property type="match status" value="1"/>
</dbReference>
<comment type="subcellular location">
    <subcellularLocation>
        <location evidence="1">Membrane</location>
        <topology evidence="1">Multi-pass membrane protein</topology>
    </subcellularLocation>
</comment>
<keyword evidence="4 6" id="KW-1133">Transmembrane helix</keyword>
<evidence type="ECO:0000256" key="2">
    <source>
        <dbReference type="ARBA" id="ARBA00009399"/>
    </source>
</evidence>
<dbReference type="Proteomes" id="UP000282311">
    <property type="component" value="Unassembled WGS sequence"/>
</dbReference>
<keyword evidence="9" id="KW-1185">Reference proteome</keyword>
<comment type="similarity">
    <text evidence="2">Belongs to the GtrA family.</text>
</comment>
<dbReference type="EMBL" id="RBAH01000025">
    <property type="protein sequence ID" value="RKN74224.1"/>
    <property type="molecule type" value="Genomic_DNA"/>
</dbReference>
<evidence type="ECO:0000256" key="6">
    <source>
        <dbReference type="SAM" id="Phobius"/>
    </source>
</evidence>
<evidence type="ECO:0000313" key="9">
    <source>
        <dbReference type="Proteomes" id="UP000282311"/>
    </source>
</evidence>
<proteinExistence type="inferred from homology"/>
<dbReference type="InterPro" id="IPR007267">
    <property type="entry name" value="GtrA_DPMS_TM"/>
</dbReference>
<feature type="transmembrane region" description="Helical" evidence="6">
    <location>
        <begin position="32"/>
        <end position="52"/>
    </location>
</feature>
<gene>
    <name evidence="8" type="ORF">D7M11_27160</name>
</gene>
<evidence type="ECO:0000256" key="1">
    <source>
        <dbReference type="ARBA" id="ARBA00004141"/>
    </source>
</evidence>
<evidence type="ECO:0000259" key="7">
    <source>
        <dbReference type="Pfam" id="PF04138"/>
    </source>
</evidence>
<dbReference type="InterPro" id="IPR051401">
    <property type="entry name" value="GtrA_CellWall_Glycosyl"/>
</dbReference>
<dbReference type="GO" id="GO:0000271">
    <property type="term" value="P:polysaccharide biosynthetic process"/>
    <property type="evidence" value="ECO:0007669"/>
    <property type="project" value="InterPro"/>
</dbReference>
<organism evidence="8 9">
    <name type="scientific">Paenibacillus ginsengarvi</name>
    <dbReference type="NCBI Taxonomy" id="400777"/>
    <lineage>
        <taxon>Bacteria</taxon>
        <taxon>Bacillati</taxon>
        <taxon>Bacillota</taxon>
        <taxon>Bacilli</taxon>
        <taxon>Bacillales</taxon>
        <taxon>Paenibacillaceae</taxon>
        <taxon>Paenibacillus</taxon>
    </lineage>
</organism>
<evidence type="ECO:0000313" key="8">
    <source>
        <dbReference type="EMBL" id="RKN74224.1"/>
    </source>
</evidence>
<dbReference type="PANTHER" id="PTHR38459:SF1">
    <property type="entry name" value="PROPHAGE BACTOPRENOL-LINKED GLUCOSE TRANSLOCASE HOMOLOG"/>
    <property type="match status" value="1"/>
</dbReference>
<name>A0A3B0BNZ3_9BACL</name>